<feature type="region of interest" description="Disordered" evidence="1">
    <location>
        <begin position="73"/>
        <end position="98"/>
    </location>
</feature>
<organism evidence="2 3">
    <name type="scientific">Ricinus communis</name>
    <name type="common">Castor bean</name>
    <dbReference type="NCBI Taxonomy" id="3988"/>
    <lineage>
        <taxon>Eukaryota</taxon>
        <taxon>Viridiplantae</taxon>
        <taxon>Streptophyta</taxon>
        <taxon>Embryophyta</taxon>
        <taxon>Tracheophyta</taxon>
        <taxon>Spermatophyta</taxon>
        <taxon>Magnoliopsida</taxon>
        <taxon>eudicotyledons</taxon>
        <taxon>Gunneridae</taxon>
        <taxon>Pentapetalae</taxon>
        <taxon>rosids</taxon>
        <taxon>fabids</taxon>
        <taxon>Malpighiales</taxon>
        <taxon>Euphorbiaceae</taxon>
        <taxon>Acalyphoideae</taxon>
        <taxon>Acalypheae</taxon>
        <taxon>Ricinus</taxon>
    </lineage>
</organism>
<reference evidence="3" key="1">
    <citation type="journal article" date="2010" name="Nat. Biotechnol.">
        <title>Draft genome sequence of the oilseed species Ricinus communis.</title>
        <authorList>
            <person name="Chan A.P."/>
            <person name="Crabtree J."/>
            <person name="Zhao Q."/>
            <person name="Lorenzi H."/>
            <person name="Orvis J."/>
            <person name="Puiu D."/>
            <person name="Melake-Berhan A."/>
            <person name="Jones K.M."/>
            <person name="Redman J."/>
            <person name="Chen G."/>
            <person name="Cahoon E.B."/>
            <person name="Gedil M."/>
            <person name="Stanke M."/>
            <person name="Haas B.J."/>
            <person name="Wortman J.R."/>
            <person name="Fraser-Liggett C.M."/>
            <person name="Ravel J."/>
            <person name="Rabinowicz P.D."/>
        </authorList>
    </citation>
    <scope>NUCLEOTIDE SEQUENCE [LARGE SCALE GENOMIC DNA]</scope>
    <source>
        <strain evidence="3">cv. Hale</strain>
    </source>
</reference>
<sequence>MEMMKCIKNGTIYVYVEAIEIVEELGREGDARVNIQCEINIANPDEASTIGVRLQEKSQATLLVEIEYDDPDYKPLQVSDTNDGMSGGDFSSEDKEHLEARRDLKWARMHEFDNNEPTNAPLRAKHRSNQEHVTKMVEKAHKGQDTQ</sequence>
<feature type="compositionally biased region" description="Basic and acidic residues" evidence="1">
    <location>
        <begin position="128"/>
        <end position="147"/>
    </location>
</feature>
<keyword evidence="3" id="KW-1185">Reference proteome</keyword>
<name>B9S515_RICCO</name>
<dbReference type="InParanoid" id="B9S515"/>
<protein>
    <submittedName>
        <fullName evidence="2">Uncharacterized protein</fullName>
    </submittedName>
</protein>
<evidence type="ECO:0000256" key="1">
    <source>
        <dbReference type="SAM" id="MobiDB-lite"/>
    </source>
</evidence>
<evidence type="ECO:0000313" key="2">
    <source>
        <dbReference type="EMBL" id="EEF41235.1"/>
    </source>
</evidence>
<feature type="region of interest" description="Disordered" evidence="1">
    <location>
        <begin position="112"/>
        <end position="147"/>
    </location>
</feature>
<dbReference type="AlphaFoldDB" id="B9S515"/>
<evidence type="ECO:0000313" key="3">
    <source>
        <dbReference type="Proteomes" id="UP000008311"/>
    </source>
</evidence>
<dbReference type="Proteomes" id="UP000008311">
    <property type="component" value="Unassembled WGS sequence"/>
</dbReference>
<accession>B9S515</accession>
<gene>
    <name evidence="2" type="ORF">RCOM_1719550</name>
</gene>
<proteinExistence type="predicted"/>
<dbReference type="EMBL" id="EQ973868">
    <property type="protein sequence ID" value="EEF41235.1"/>
    <property type="molecule type" value="Genomic_DNA"/>
</dbReference>